<organism evidence="5 6">
    <name type="scientific">Virgibacillus phasianinus</name>
    <dbReference type="NCBI Taxonomy" id="2017483"/>
    <lineage>
        <taxon>Bacteria</taxon>
        <taxon>Bacillati</taxon>
        <taxon>Bacillota</taxon>
        <taxon>Bacilli</taxon>
        <taxon>Bacillales</taxon>
        <taxon>Bacillaceae</taxon>
        <taxon>Virgibacillus</taxon>
    </lineage>
</organism>
<dbReference type="CDD" id="cd07377">
    <property type="entry name" value="WHTH_GntR"/>
    <property type="match status" value="1"/>
</dbReference>
<keyword evidence="6" id="KW-1185">Reference proteome</keyword>
<evidence type="ECO:0000256" key="2">
    <source>
        <dbReference type="ARBA" id="ARBA00023125"/>
    </source>
</evidence>
<evidence type="ECO:0000259" key="4">
    <source>
        <dbReference type="PROSITE" id="PS50949"/>
    </source>
</evidence>
<dbReference type="Pfam" id="PF07729">
    <property type="entry name" value="FCD"/>
    <property type="match status" value="1"/>
</dbReference>
<dbReference type="PANTHER" id="PTHR43537:SF24">
    <property type="entry name" value="GLUCONATE OPERON TRANSCRIPTIONAL REPRESSOR"/>
    <property type="match status" value="1"/>
</dbReference>
<evidence type="ECO:0000256" key="3">
    <source>
        <dbReference type="ARBA" id="ARBA00023163"/>
    </source>
</evidence>
<feature type="domain" description="HTH gntR-type" evidence="4">
    <location>
        <begin position="4"/>
        <end position="71"/>
    </location>
</feature>
<proteinExistence type="predicted"/>
<dbReference type="SMART" id="SM00345">
    <property type="entry name" value="HTH_GNTR"/>
    <property type="match status" value="1"/>
</dbReference>
<evidence type="ECO:0000313" key="5">
    <source>
        <dbReference type="EMBL" id="ASK62620.1"/>
    </source>
</evidence>
<dbReference type="AlphaFoldDB" id="A0A220U3E7"/>
<dbReference type="Proteomes" id="UP000198312">
    <property type="component" value="Chromosome"/>
</dbReference>
<evidence type="ECO:0000313" key="6">
    <source>
        <dbReference type="Proteomes" id="UP000198312"/>
    </source>
</evidence>
<sequence length="222" mass="25763">MIKENKQQKAYRVIKERIIERVFVPGQRIVIDQLAKELKSSSIPVREAIRQLESERLVFYKQNVGPVVAQVNETAYSDALRVLAVLEGYATAMTGVDFPKEKITMLKEKNKEMEVALEDFDILLYGKLNFQFHQIICEECKNPYLVEQIKDTWARLDSIRGLGSTLYSKRVKTSIIEHNELIDLLENSSDFPVLESAARMHKIRTAEDFERRRLKQLEISDT</sequence>
<dbReference type="GO" id="GO:0003677">
    <property type="term" value="F:DNA binding"/>
    <property type="evidence" value="ECO:0007669"/>
    <property type="project" value="UniProtKB-KW"/>
</dbReference>
<keyword evidence="1" id="KW-0805">Transcription regulation</keyword>
<dbReference type="GO" id="GO:0003700">
    <property type="term" value="F:DNA-binding transcription factor activity"/>
    <property type="evidence" value="ECO:0007669"/>
    <property type="project" value="InterPro"/>
</dbReference>
<dbReference type="SUPFAM" id="SSF46785">
    <property type="entry name" value="Winged helix' DNA-binding domain"/>
    <property type="match status" value="1"/>
</dbReference>
<dbReference type="PANTHER" id="PTHR43537">
    <property type="entry name" value="TRANSCRIPTIONAL REGULATOR, GNTR FAMILY"/>
    <property type="match status" value="1"/>
</dbReference>
<dbReference type="SUPFAM" id="SSF48008">
    <property type="entry name" value="GntR ligand-binding domain-like"/>
    <property type="match status" value="1"/>
</dbReference>
<name>A0A220U3E7_9BACI</name>
<dbReference type="OrthoDB" id="114741at2"/>
<dbReference type="PROSITE" id="PS50949">
    <property type="entry name" value="HTH_GNTR"/>
    <property type="match status" value="1"/>
</dbReference>
<dbReference type="Gene3D" id="1.20.120.530">
    <property type="entry name" value="GntR ligand-binding domain-like"/>
    <property type="match status" value="1"/>
</dbReference>
<dbReference type="KEGG" id="vil:CFK37_10875"/>
<keyword evidence="3" id="KW-0804">Transcription</keyword>
<dbReference type="InterPro" id="IPR036390">
    <property type="entry name" value="WH_DNA-bd_sf"/>
</dbReference>
<dbReference type="EMBL" id="CP022315">
    <property type="protein sequence ID" value="ASK62620.1"/>
    <property type="molecule type" value="Genomic_DNA"/>
</dbReference>
<dbReference type="InterPro" id="IPR008920">
    <property type="entry name" value="TF_FadR/GntR_C"/>
</dbReference>
<keyword evidence="2" id="KW-0238">DNA-binding</keyword>
<dbReference type="InterPro" id="IPR036388">
    <property type="entry name" value="WH-like_DNA-bd_sf"/>
</dbReference>
<dbReference type="Gene3D" id="1.10.10.10">
    <property type="entry name" value="Winged helix-like DNA-binding domain superfamily/Winged helix DNA-binding domain"/>
    <property type="match status" value="1"/>
</dbReference>
<protein>
    <submittedName>
        <fullName evidence="5">GntR family transcriptional regulator</fullName>
    </submittedName>
</protein>
<accession>A0A220U3E7</accession>
<dbReference type="InterPro" id="IPR000524">
    <property type="entry name" value="Tscrpt_reg_HTH_GntR"/>
</dbReference>
<reference evidence="5 6" key="1">
    <citation type="submission" date="2017-07" db="EMBL/GenBank/DDBJ databases">
        <title>Virgibacillus sp. LM2416.</title>
        <authorList>
            <person name="Tak E.J."/>
            <person name="Bae J.-W."/>
        </authorList>
    </citation>
    <scope>NUCLEOTIDE SEQUENCE [LARGE SCALE GENOMIC DNA]</scope>
    <source>
        <strain evidence="5 6">LM2416</strain>
    </source>
</reference>
<gene>
    <name evidence="5" type="ORF">CFK37_10875</name>
</gene>
<dbReference type="Pfam" id="PF00392">
    <property type="entry name" value="GntR"/>
    <property type="match status" value="1"/>
</dbReference>
<dbReference type="InterPro" id="IPR011711">
    <property type="entry name" value="GntR_C"/>
</dbReference>
<evidence type="ECO:0000256" key="1">
    <source>
        <dbReference type="ARBA" id="ARBA00023015"/>
    </source>
</evidence>
<dbReference type="RefSeq" id="WP_089061879.1">
    <property type="nucleotide sequence ID" value="NZ_CP022315.1"/>
</dbReference>